<feature type="transmembrane region" description="Helical" evidence="7">
    <location>
        <begin position="158"/>
        <end position="176"/>
    </location>
</feature>
<dbReference type="InterPro" id="IPR019108">
    <property type="entry name" value="Caa3_assmbl_CtaG-rel"/>
</dbReference>
<dbReference type="Pfam" id="PF09678">
    <property type="entry name" value="Caa3_CtaG"/>
    <property type="match status" value="1"/>
</dbReference>
<evidence type="ECO:0000256" key="2">
    <source>
        <dbReference type="ARBA" id="ARBA00022475"/>
    </source>
</evidence>
<name>A0A5A5TD89_9CHLR</name>
<feature type="region of interest" description="Disordered" evidence="6">
    <location>
        <begin position="274"/>
        <end position="293"/>
    </location>
</feature>
<evidence type="ECO:0000313" key="8">
    <source>
        <dbReference type="EMBL" id="GCF09136.1"/>
    </source>
</evidence>
<protein>
    <recommendedName>
        <fullName evidence="10">Cytochrome c oxidase assembly protein</fullName>
    </recommendedName>
</protein>
<dbReference type="GO" id="GO:0005886">
    <property type="term" value="C:plasma membrane"/>
    <property type="evidence" value="ECO:0007669"/>
    <property type="project" value="UniProtKB-SubCell"/>
</dbReference>
<proteinExistence type="predicted"/>
<feature type="compositionally biased region" description="Acidic residues" evidence="6">
    <location>
        <begin position="276"/>
        <end position="285"/>
    </location>
</feature>
<feature type="transmembrane region" description="Helical" evidence="7">
    <location>
        <begin position="117"/>
        <end position="138"/>
    </location>
</feature>
<evidence type="ECO:0000256" key="4">
    <source>
        <dbReference type="ARBA" id="ARBA00022989"/>
    </source>
</evidence>
<keyword evidence="4 7" id="KW-1133">Transmembrane helix</keyword>
<feature type="transmembrane region" description="Helical" evidence="7">
    <location>
        <begin position="85"/>
        <end position="105"/>
    </location>
</feature>
<dbReference type="AlphaFoldDB" id="A0A5A5TD89"/>
<dbReference type="EMBL" id="BIXY01000037">
    <property type="protein sequence ID" value="GCF09136.1"/>
    <property type="molecule type" value="Genomic_DNA"/>
</dbReference>
<evidence type="ECO:0000256" key="1">
    <source>
        <dbReference type="ARBA" id="ARBA00004651"/>
    </source>
</evidence>
<organism evidence="8 9">
    <name type="scientific">Dictyobacter arantiisoli</name>
    <dbReference type="NCBI Taxonomy" id="2014874"/>
    <lineage>
        <taxon>Bacteria</taxon>
        <taxon>Bacillati</taxon>
        <taxon>Chloroflexota</taxon>
        <taxon>Ktedonobacteria</taxon>
        <taxon>Ktedonobacterales</taxon>
        <taxon>Dictyobacteraceae</taxon>
        <taxon>Dictyobacter</taxon>
    </lineage>
</organism>
<comment type="caution">
    <text evidence="8">The sequence shown here is derived from an EMBL/GenBank/DDBJ whole genome shotgun (WGS) entry which is preliminary data.</text>
</comment>
<dbReference type="Proteomes" id="UP000322530">
    <property type="component" value="Unassembled WGS sequence"/>
</dbReference>
<feature type="transmembrane region" description="Helical" evidence="7">
    <location>
        <begin position="233"/>
        <end position="259"/>
    </location>
</feature>
<evidence type="ECO:0000256" key="3">
    <source>
        <dbReference type="ARBA" id="ARBA00022692"/>
    </source>
</evidence>
<gene>
    <name evidence="8" type="ORF">KDI_27000</name>
</gene>
<evidence type="ECO:0000256" key="5">
    <source>
        <dbReference type="ARBA" id="ARBA00023136"/>
    </source>
</evidence>
<feature type="transmembrane region" description="Helical" evidence="7">
    <location>
        <begin position="12"/>
        <end position="31"/>
    </location>
</feature>
<sequence length="293" mass="32545">MLNGLTLSWSWSLGGFVCMVLLAALYLFGLWRVNLRRRQDPQAPTVHPIRIAAFFVGWLLFALLFFSPIHTIGRTQLFSVHMAEVVTLTTLCAPLLLGGCSAVLLGPALDNRITGSIIRFLTHPVVASVIFNATFLAWHAPKIFNGAMGSAPLYNTMMLTIFLTSLLNWWPIIGSISELKQHGYPLQMLYVVLDGQPVDIFAFLLVFSGVGLYPHYLIPAQMNMSHFADQAVAGAILLIPGLVDLAVMTPLFISWMGLLEQKTRLADERRARARELDDDEEDEDAQINMGQAF</sequence>
<reference evidence="8 9" key="1">
    <citation type="submission" date="2019-01" db="EMBL/GenBank/DDBJ databases">
        <title>Draft genome sequence of Dictyobacter sp. Uno17.</title>
        <authorList>
            <person name="Wang C.M."/>
            <person name="Zheng Y."/>
            <person name="Sakai Y."/>
            <person name="Abe K."/>
            <person name="Yokota A."/>
            <person name="Yabe S."/>
        </authorList>
    </citation>
    <scope>NUCLEOTIDE SEQUENCE [LARGE SCALE GENOMIC DNA]</scope>
    <source>
        <strain evidence="8 9">Uno17</strain>
    </source>
</reference>
<keyword evidence="9" id="KW-1185">Reference proteome</keyword>
<feature type="transmembrane region" description="Helical" evidence="7">
    <location>
        <begin position="51"/>
        <end position="73"/>
    </location>
</feature>
<accession>A0A5A5TD89</accession>
<keyword evidence="5 7" id="KW-0472">Membrane</keyword>
<evidence type="ECO:0000313" key="9">
    <source>
        <dbReference type="Proteomes" id="UP000322530"/>
    </source>
</evidence>
<keyword evidence="3 7" id="KW-0812">Transmembrane</keyword>
<feature type="transmembrane region" description="Helical" evidence="7">
    <location>
        <begin position="188"/>
        <end position="213"/>
    </location>
</feature>
<dbReference type="RefSeq" id="WP_172632099.1">
    <property type="nucleotide sequence ID" value="NZ_BIXY01000037.1"/>
</dbReference>
<comment type="subcellular location">
    <subcellularLocation>
        <location evidence="1">Cell membrane</location>
        <topology evidence="1">Multi-pass membrane protein</topology>
    </subcellularLocation>
</comment>
<keyword evidence="2" id="KW-1003">Cell membrane</keyword>
<evidence type="ECO:0008006" key="10">
    <source>
        <dbReference type="Google" id="ProtNLM"/>
    </source>
</evidence>
<evidence type="ECO:0000256" key="7">
    <source>
        <dbReference type="SAM" id="Phobius"/>
    </source>
</evidence>
<evidence type="ECO:0000256" key="6">
    <source>
        <dbReference type="SAM" id="MobiDB-lite"/>
    </source>
</evidence>